<reference evidence="1" key="1">
    <citation type="submission" date="2023-03" db="EMBL/GenBank/DDBJ databases">
        <title>Massive genome expansion in bonnet fungi (Mycena s.s.) driven by repeated elements and novel gene families across ecological guilds.</title>
        <authorList>
            <consortium name="Lawrence Berkeley National Laboratory"/>
            <person name="Harder C.B."/>
            <person name="Miyauchi S."/>
            <person name="Viragh M."/>
            <person name="Kuo A."/>
            <person name="Thoen E."/>
            <person name="Andreopoulos B."/>
            <person name="Lu D."/>
            <person name="Skrede I."/>
            <person name="Drula E."/>
            <person name="Henrissat B."/>
            <person name="Morin E."/>
            <person name="Kohler A."/>
            <person name="Barry K."/>
            <person name="LaButti K."/>
            <person name="Morin E."/>
            <person name="Salamov A."/>
            <person name="Lipzen A."/>
            <person name="Mereny Z."/>
            <person name="Hegedus B."/>
            <person name="Baldrian P."/>
            <person name="Stursova M."/>
            <person name="Weitz H."/>
            <person name="Taylor A."/>
            <person name="Grigoriev I.V."/>
            <person name="Nagy L.G."/>
            <person name="Martin F."/>
            <person name="Kauserud H."/>
        </authorList>
    </citation>
    <scope>NUCLEOTIDE SEQUENCE</scope>
    <source>
        <strain evidence="1">CBHHK067</strain>
    </source>
</reference>
<proteinExistence type="predicted"/>
<comment type="caution">
    <text evidence="1">The sequence shown here is derived from an EMBL/GenBank/DDBJ whole genome shotgun (WGS) entry which is preliminary data.</text>
</comment>
<protein>
    <submittedName>
        <fullName evidence="1">Uncharacterized protein</fullName>
    </submittedName>
</protein>
<accession>A0AAD7D7V4</accession>
<dbReference type="EMBL" id="JARKIE010000110">
    <property type="protein sequence ID" value="KAJ7683225.1"/>
    <property type="molecule type" value="Genomic_DNA"/>
</dbReference>
<name>A0AAD7D7V4_MYCRO</name>
<sequence length="621" mass="68076">MLWNVSRKCIATPCTSSTLTHPEARAFLRNAIRSRQCVEVEGGGCRLRCCEERDSLRESHQGCGAESKKASGQMFFHAIGPRFRSLAPSFMTPLSFSSSPPMASTYPQARLAPCSSSNNWTALLSRSARIPCHRVAPTLHYLVLIVWRWHWQGHWAPSGCMASAAAKLGPDTPEEMDELDAAGHALLLTAGTRKIDRKCVHIKRLCTSASLAVVLVCFRVKLRDCAFEDRSRVSARMGAIADLNIQEGTALTLLRIETIAAVHGTRKRAGGLGEAATQSTMAAEINMEHLDLPEAIGILPYMISHHCLHLSSSFVGARPSPRRLLPELSPMNSLTCTRKCGALLTYVMGISETMTCDQFMRWRERGRDERSSCRRSDNAEYLPNIAGEIEGQSKSVGSCTGPNEPVQSISAATFLSESLTVMLLWRCKIAVGLRPIYGLSCLASLGSPSWAPSLDALASPQSCGDIGSTSRPEVIWDGRSRLMNNGHIPPAATDQRQIDCSSALETHLAEFYGEIRPQLTVPAFDSAPLCTQYANLTARRSIESHRTVLLLWVCHPPSVRGTAPWAERLAILNLDLPSMDNSFLELKVVPTHTSKNCLTTVLSEMDRTPRCFFSVATLVPF</sequence>
<dbReference type="Proteomes" id="UP001221757">
    <property type="component" value="Unassembled WGS sequence"/>
</dbReference>
<keyword evidence="2" id="KW-1185">Reference proteome</keyword>
<evidence type="ECO:0000313" key="2">
    <source>
        <dbReference type="Proteomes" id="UP001221757"/>
    </source>
</evidence>
<dbReference type="AlphaFoldDB" id="A0AAD7D7V4"/>
<organism evidence="1 2">
    <name type="scientific">Mycena rosella</name>
    <name type="common">Pink bonnet</name>
    <name type="synonym">Agaricus rosellus</name>
    <dbReference type="NCBI Taxonomy" id="1033263"/>
    <lineage>
        <taxon>Eukaryota</taxon>
        <taxon>Fungi</taxon>
        <taxon>Dikarya</taxon>
        <taxon>Basidiomycota</taxon>
        <taxon>Agaricomycotina</taxon>
        <taxon>Agaricomycetes</taxon>
        <taxon>Agaricomycetidae</taxon>
        <taxon>Agaricales</taxon>
        <taxon>Marasmiineae</taxon>
        <taxon>Mycenaceae</taxon>
        <taxon>Mycena</taxon>
    </lineage>
</organism>
<evidence type="ECO:0000313" key="1">
    <source>
        <dbReference type="EMBL" id="KAJ7683225.1"/>
    </source>
</evidence>
<gene>
    <name evidence="1" type="ORF">B0H17DRAFT_1181689</name>
</gene>